<sequence>MDQRFRQRLIGAIVLVALGVIFLPMLLSGPVEQTRVDIQLDMPAEPSLDAAPSLPEDTTDGTPEPVPPEEAAPSEAPAPVSPDPAAGSGAGFFVQVGAFGSLENARRLSGRLDEDGLTVRIAENDREDRLRYRVQVGPVDTRSAAEAMAQRLAEDHDLPGYIVEP</sequence>
<organism evidence="4 5">
    <name type="scientific">Spiribacter aquaticus</name>
    <dbReference type="NCBI Taxonomy" id="1935996"/>
    <lineage>
        <taxon>Bacteria</taxon>
        <taxon>Pseudomonadati</taxon>
        <taxon>Pseudomonadota</taxon>
        <taxon>Gammaproteobacteria</taxon>
        <taxon>Chromatiales</taxon>
        <taxon>Ectothiorhodospiraceae</taxon>
        <taxon>Spiribacter</taxon>
    </lineage>
</organism>
<dbReference type="PANTHER" id="PTHR38687">
    <property type="entry name" value="CELL DIVISION PROTEIN DEDD-RELATED"/>
    <property type="match status" value="1"/>
</dbReference>
<feature type="compositionally biased region" description="Low complexity" evidence="1">
    <location>
        <begin position="71"/>
        <end position="87"/>
    </location>
</feature>
<accession>A0A557RH71</accession>
<dbReference type="RefSeq" id="WP_144348099.1">
    <property type="nucleotide sequence ID" value="NZ_VMKP01000003.1"/>
</dbReference>
<dbReference type="InterPro" id="IPR036680">
    <property type="entry name" value="SPOR-like_sf"/>
</dbReference>
<evidence type="ECO:0000256" key="1">
    <source>
        <dbReference type="SAM" id="MobiDB-lite"/>
    </source>
</evidence>
<dbReference type="EMBL" id="VMKP01000003">
    <property type="protein sequence ID" value="TVO64531.1"/>
    <property type="molecule type" value="Genomic_DNA"/>
</dbReference>
<dbReference type="Proteomes" id="UP000316688">
    <property type="component" value="Unassembled WGS sequence"/>
</dbReference>
<dbReference type="GO" id="GO:0032153">
    <property type="term" value="C:cell division site"/>
    <property type="evidence" value="ECO:0007669"/>
    <property type="project" value="TreeGrafter"/>
</dbReference>
<dbReference type="InterPro" id="IPR007730">
    <property type="entry name" value="SPOR-like_dom"/>
</dbReference>
<name>A0A557RH71_9GAMM</name>
<gene>
    <name evidence="4" type="ORF">FPL11_07725</name>
</gene>
<dbReference type="GO" id="GO:0032506">
    <property type="term" value="P:cytokinetic process"/>
    <property type="evidence" value="ECO:0007669"/>
    <property type="project" value="TreeGrafter"/>
</dbReference>
<dbReference type="PROSITE" id="PS51724">
    <property type="entry name" value="SPOR"/>
    <property type="match status" value="1"/>
</dbReference>
<comment type="caution">
    <text evidence="4">The sequence shown here is derived from an EMBL/GenBank/DDBJ whole genome shotgun (WGS) entry which is preliminary data.</text>
</comment>
<evidence type="ECO:0000313" key="4">
    <source>
        <dbReference type="EMBL" id="TVO64531.1"/>
    </source>
</evidence>
<dbReference type="AlphaFoldDB" id="A0A557RH71"/>
<evidence type="ECO:0000256" key="2">
    <source>
        <dbReference type="SAM" id="Phobius"/>
    </source>
</evidence>
<evidence type="ECO:0000259" key="3">
    <source>
        <dbReference type="PROSITE" id="PS51724"/>
    </source>
</evidence>
<dbReference type="GO" id="GO:0030428">
    <property type="term" value="C:cell septum"/>
    <property type="evidence" value="ECO:0007669"/>
    <property type="project" value="TreeGrafter"/>
</dbReference>
<keyword evidence="2" id="KW-0812">Transmembrane</keyword>
<feature type="transmembrane region" description="Helical" evidence="2">
    <location>
        <begin position="9"/>
        <end position="27"/>
    </location>
</feature>
<keyword evidence="2" id="KW-0472">Membrane</keyword>
<reference evidence="4 5" key="1">
    <citation type="submission" date="2019-07" db="EMBL/GenBank/DDBJ databases">
        <title>Reclasification of Spiribacter aquaticus.</title>
        <authorList>
            <person name="Leon M.J."/>
            <person name="Sanchez-Porro C."/>
            <person name="Ventosa A."/>
        </authorList>
    </citation>
    <scope>NUCLEOTIDE SEQUENCE [LARGE SCALE GENOMIC DNA]</scope>
    <source>
        <strain evidence="4 5">SP30</strain>
    </source>
</reference>
<dbReference type="Gene3D" id="3.30.70.1070">
    <property type="entry name" value="Sporulation related repeat"/>
    <property type="match status" value="1"/>
</dbReference>
<protein>
    <recommendedName>
        <fullName evidence="3">SPOR domain-containing protein</fullName>
    </recommendedName>
</protein>
<dbReference type="GO" id="GO:0042834">
    <property type="term" value="F:peptidoglycan binding"/>
    <property type="evidence" value="ECO:0007669"/>
    <property type="project" value="InterPro"/>
</dbReference>
<keyword evidence="2" id="KW-1133">Transmembrane helix</keyword>
<keyword evidence="5" id="KW-1185">Reference proteome</keyword>
<feature type="region of interest" description="Disordered" evidence="1">
    <location>
        <begin position="45"/>
        <end position="87"/>
    </location>
</feature>
<feature type="domain" description="SPOR" evidence="3">
    <location>
        <begin position="86"/>
        <end position="165"/>
    </location>
</feature>
<dbReference type="SUPFAM" id="SSF110997">
    <property type="entry name" value="Sporulation related repeat"/>
    <property type="match status" value="1"/>
</dbReference>
<proteinExistence type="predicted"/>
<dbReference type="Pfam" id="PF05036">
    <property type="entry name" value="SPOR"/>
    <property type="match status" value="1"/>
</dbReference>
<dbReference type="InterPro" id="IPR052521">
    <property type="entry name" value="Cell_div_SPOR-domain"/>
</dbReference>
<dbReference type="PANTHER" id="PTHR38687:SF1">
    <property type="entry name" value="CELL DIVISION PROTEIN DEDD"/>
    <property type="match status" value="1"/>
</dbReference>
<evidence type="ECO:0000313" key="5">
    <source>
        <dbReference type="Proteomes" id="UP000316688"/>
    </source>
</evidence>